<proteinExistence type="predicted"/>
<dbReference type="AlphaFoldDB" id="A0A124GNR7"/>
<feature type="compositionally biased region" description="Basic residues" evidence="1">
    <location>
        <begin position="1"/>
        <end position="12"/>
    </location>
</feature>
<name>A0A124GNR7_PICGL</name>
<geneLocation type="mitochondrion" evidence="2"/>
<keyword evidence="2" id="KW-0496">Mitochondrion</keyword>
<protein>
    <submittedName>
        <fullName evidence="2">Uncharacterized protein</fullName>
    </submittedName>
</protein>
<dbReference type="EMBL" id="LKAM01000002">
    <property type="protein sequence ID" value="KUM49642.1"/>
    <property type="molecule type" value="Genomic_DNA"/>
</dbReference>
<sequence length="80" mass="9459">MRHERRSPKARSYRISSQQRAVEPQVHSSNITQLHLMQLHLKPQFPTNAQEVRLKYKVHPSSQHPQVNLKVMFSFMKNAI</sequence>
<evidence type="ECO:0000313" key="2">
    <source>
        <dbReference type="EMBL" id="KUM49642.1"/>
    </source>
</evidence>
<reference evidence="2" key="1">
    <citation type="journal article" date="2015" name="Genome Biol. Evol.">
        <title>Organellar Genomes of White Spruce (Picea glauca): Assembly and Annotation.</title>
        <authorList>
            <person name="Jackman S.D."/>
            <person name="Warren R.L."/>
            <person name="Gibb E.A."/>
            <person name="Vandervalk B.P."/>
            <person name="Mohamadi H."/>
            <person name="Chu J."/>
            <person name="Raymond A."/>
            <person name="Pleasance S."/>
            <person name="Coope R."/>
            <person name="Wildung M.R."/>
            <person name="Ritland C.E."/>
            <person name="Bousquet J."/>
            <person name="Jones S.J."/>
            <person name="Bohlmann J."/>
            <person name="Birol I."/>
        </authorList>
    </citation>
    <scope>NUCLEOTIDE SEQUENCE [LARGE SCALE GENOMIC DNA]</scope>
    <source>
        <tissue evidence="2">Flushing bud</tissue>
    </source>
</reference>
<evidence type="ECO:0000256" key="1">
    <source>
        <dbReference type="SAM" id="MobiDB-lite"/>
    </source>
</evidence>
<comment type="caution">
    <text evidence="2">The sequence shown here is derived from an EMBL/GenBank/DDBJ whole genome shotgun (WGS) entry which is preliminary data.</text>
</comment>
<accession>A0A124GNR7</accession>
<feature type="compositionally biased region" description="Polar residues" evidence="1">
    <location>
        <begin position="14"/>
        <end position="26"/>
    </location>
</feature>
<feature type="region of interest" description="Disordered" evidence="1">
    <location>
        <begin position="1"/>
        <end position="26"/>
    </location>
</feature>
<organism evidence="2">
    <name type="scientific">Picea glauca</name>
    <name type="common">White spruce</name>
    <name type="synonym">Pinus glauca</name>
    <dbReference type="NCBI Taxonomy" id="3330"/>
    <lineage>
        <taxon>Eukaryota</taxon>
        <taxon>Viridiplantae</taxon>
        <taxon>Streptophyta</taxon>
        <taxon>Embryophyta</taxon>
        <taxon>Tracheophyta</taxon>
        <taxon>Spermatophyta</taxon>
        <taxon>Pinopsida</taxon>
        <taxon>Pinidae</taxon>
        <taxon>Conifers I</taxon>
        <taxon>Pinales</taxon>
        <taxon>Pinaceae</taxon>
        <taxon>Picea</taxon>
    </lineage>
</organism>
<gene>
    <name evidence="2" type="ORF">ABT39_MTgene2868</name>
</gene>